<dbReference type="EMBL" id="JAAXPE010000010">
    <property type="protein sequence ID" value="NKY86424.1"/>
    <property type="molecule type" value="Genomic_DNA"/>
</dbReference>
<evidence type="ECO:0000256" key="1">
    <source>
        <dbReference type="SAM" id="MobiDB-lite"/>
    </source>
</evidence>
<gene>
    <name evidence="2" type="ORF">HGA07_12390</name>
</gene>
<dbReference type="Proteomes" id="UP000523447">
    <property type="component" value="Unassembled WGS sequence"/>
</dbReference>
<dbReference type="AlphaFoldDB" id="A0A7X6LXF6"/>
<accession>A0A7X6LXF6</accession>
<dbReference type="RefSeq" id="WP_040717285.1">
    <property type="nucleotide sequence ID" value="NZ_CAWPHS010000002.1"/>
</dbReference>
<evidence type="ECO:0000313" key="2">
    <source>
        <dbReference type="EMBL" id="NKY86424.1"/>
    </source>
</evidence>
<feature type="compositionally biased region" description="Polar residues" evidence="1">
    <location>
        <begin position="17"/>
        <end position="27"/>
    </location>
</feature>
<name>A0A7X6LXF6_9NOCA</name>
<organism evidence="2 3">
    <name type="scientific">Nocardia veterana</name>
    <dbReference type="NCBI Taxonomy" id="132249"/>
    <lineage>
        <taxon>Bacteria</taxon>
        <taxon>Bacillati</taxon>
        <taxon>Actinomycetota</taxon>
        <taxon>Actinomycetes</taxon>
        <taxon>Mycobacteriales</taxon>
        <taxon>Nocardiaceae</taxon>
        <taxon>Nocardia</taxon>
    </lineage>
</organism>
<evidence type="ECO:0000313" key="3">
    <source>
        <dbReference type="Proteomes" id="UP000523447"/>
    </source>
</evidence>
<reference evidence="2 3" key="1">
    <citation type="submission" date="2020-04" db="EMBL/GenBank/DDBJ databases">
        <title>MicrobeNet Type strains.</title>
        <authorList>
            <person name="Nicholson A.C."/>
        </authorList>
    </citation>
    <scope>NUCLEOTIDE SEQUENCE [LARGE SCALE GENOMIC DNA]</scope>
    <source>
        <strain evidence="2 3">DSM 44445</strain>
    </source>
</reference>
<proteinExistence type="predicted"/>
<sequence length="67" mass="7274">MWEWSRAVAERGAATAWTRSAGESTPTVVDPDVRSEPGAEFGAELDEPAYDDMAIGDRLETGYGLVR</sequence>
<keyword evidence="3" id="KW-1185">Reference proteome</keyword>
<feature type="region of interest" description="Disordered" evidence="1">
    <location>
        <begin position="15"/>
        <end position="39"/>
    </location>
</feature>
<protein>
    <submittedName>
        <fullName evidence="2">Uncharacterized protein</fullName>
    </submittedName>
</protein>
<comment type="caution">
    <text evidence="2">The sequence shown here is derived from an EMBL/GenBank/DDBJ whole genome shotgun (WGS) entry which is preliminary data.</text>
</comment>